<reference evidence="9" key="2">
    <citation type="submission" date="2015-01" db="EMBL/GenBank/DDBJ databases">
        <title>Evolutionary Origins and Diversification of the Mycorrhizal Mutualists.</title>
        <authorList>
            <consortium name="DOE Joint Genome Institute"/>
            <consortium name="Mycorrhizal Genomics Consortium"/>
            <person name="Kohler A."/>
            <person name="Kuo A."/>
            <person name="Nagy L.G."/>
            <person name="Floudas D."/>
            <person name="Copeland A."/>
            <person name="Barry K.W."/>
            <person name="Cichocki N."/>
            <person name="Veneault-Fourrey C."/>
            <person name="LaButti K."/>
            <person name="Lindquist E.A."/>
            <person name="Lipzen A."/>
            <person name="Lundell T."/>
            <person name="Morin E."/>
            <person name="Murat C."/>
            <person name="Riley R."/>
            <person name="Ohm R."/>
            <person name="Sun H."/>
            <person name="Tunlid A."/>
            <person name="Henrissat B."/>
            <person name="Grigoriev I.V."/>
            <person name="Hibbett D.S."/>
            <person name="Martin F."/>
        </authorList>
    </citation>
    <scope>NUCLEOTIDE SEQUENCE [LARGE SCALE GENOMIC DNA]</scope>
    <source>
        <strain evidence="9">MAFF 305830</strain>
    </source>
</reference>
<dbReference type="GO" id="GO:0000776">
    <property type="term" value="C:kinetochore"/>
    <property type="evidence" value="ECO:0007669"/>
    <property type="project" value="TreeGrafter"/>
</dbReference>
<evidence type="ECO:0000256" key="6">
    <source>
        <dbReference type="ARBA" id="ARBA00023306"/>
    </source>
</evidence>
<evidence type="ECO:0000313" key="8">
    <source>
        <dbReference type="EMBL" id="KIM21608.1"/>
    </source>
</evidence>
<dbReference type="SUPFAM" id="SSF56019">
    <property type="entry name" value="The spindle assembly checkpoint protein mad2"/>
    <property type="match status" value="1"/>
</dbReference>
<dbReference type="OrthoDB" id="1806at2759"/>
<proteinExistence type="inferred from homology"/>
<evidence type="ECO:0000256" key="1">
    <source>
        <dbReference type="ARBA" id="ARBA00004123"/>
    </source>
</evidence>
<dbReference type="GO" id="GO:0005654">
    <property type="term" value="C:nucleoplasm"/>
    <property type="evidence" value="ECO:0007669"/>
    <property type="project" value="TreeGrafter"/>
</dbReference>
<dbReference type="Gene3D" id="3.30.900.10">
    <property type="entry name" value="HORMA domain"/>
    <property type="match status" value="1"/>
</dbReference>
<gene>
    <name evidence="8" type="ORF">M408DRAFT_333356</name>
</gene>
<dbReference type="GO" id="GO:0007094">
    <property type="term" value="P:mitotic spindle assembly checkpoint signaling"/>
    <property type="evidence" value="ECO:0007669"/>
    <property type="project" value="TreeGrafter"/>
</dbReference>
<dbReference type="PANTHER" id="PTHR11842">
    <property type="entry name" value="MITOTIC SPINDLE ASSEMBLY CHECKPOINT PROTEIN MAD2"/>
    <property type="match status" value="1"/>
</dbReference>
<dbReference type="InterPro" id="IPR045091">
    <property type="entry name" value="Mad2-like"/>
</dbReference>
<keyword evidence="6" id="KW-0131">Cell cycle</keyword>
<dbReference type="Pfam" id="PF02301">
    <property type="entry name" value="HORMA"/>
    <property type="match status" value="1"/>
</dbReference>
<reference evidence="8 9" key="1">
    <citation type="submission" date="2014-04" db="EMBL/GenBank/DDBJ databases">
        <authorList>
            <consortium name="DOE Joint Genome Institute"/>
            <person name="Kuo A."/>
            <person name="Zuccaro A."/>
            <person name="Kohler A."/>
            <person name="Nagy L.G."/>
            <person name="Floudas D."/>
            <person name="Copeland A."/>
            <person name="Barry K.W."/>
            <person name="Cichocki N."/>
            <person name="Veneault-Fourrey C."/>
            <person name="LaButti K."/>
            <person name="Lindquist E.A."/>
            <person name="Lipzen A."/>
            <person name="Lundell T."/>
            <person name="Morin E."/>
            <person name="Murat C."/>
            <person name="Sun H."/>
            <person name="Tunlid A."/>
            <person name="Henrissat B."/>
            <person name="Grigoriev I.V."/>
            <person name="Hibbett D.S."/>
            <person name="Martin F."/>
            <person name="Nordberg H.P."/>
            <person name="Cantor M.N."/>
            <person name="Hua S.X."/>
        </authorList>
    </citation>
    <scope>NUCLEOTIDE SEQUENCE [LARGE SCALE GENOMIC DNA]</scope>
    <source>
        <strain evidence="8 9">MAFF 305830</strain>
    </source>
</reference>
<dbReference type="GO" id="GO:0051301">
    <property type="term" value="P:cell division"/>
    <property type="evidence" value="ECO:0007669"/>
    <property type="project" value="UniProtKB-KW"/>
</dbReference>
<feature type="domain" description="HORMA" evidence="7">
    <location>
        <begin position="14"/>
        <end position="201"/>
    </location>
</feature>
<dbReference type="InterPro" id="IPR003511">
    <property type="entry name" value="HORMA_dom"/>
</dbReference>
<evidence type="ECO:0000313" key="9">
    <source>
        <dbReference type="Proteomes" id="UP000054097"/>
    </source>
</evidence>
<dbReference type="HOGENOM" id="CLU_072097_0_0_1"/>
<dbReference type="GO" id="GO:0005737">
    <property type="term" value="C:cytoplasm"/>
    <property type="evidence" value="ECO:0007669"/>
    <property type="project" value="TreeGrafter"/>
</dbReference>
<keyword evidence="5" id="KW-0539">Nucleus</keyword>
<comment type="subcellular location">
    <subcellularLocation>
        <location evidence="1">Nucleus</location>
    </subcellularLocation>
</comment>
<name>A0A0C2W5B5_SERVB</name>
<evidence type="ECO:0000256" key="5">
    <source>
        <dbReference type="ARBA" id="ARBA00023242"/>
    </source>
</evidence>
<dbReference type="InterPro" id="IPR036570">
    <property type="entry name" value="HORMA_dom_sf"/>
</dbReference>
<dbReference type="PANTHER" id="PTHR11842:SF11">
    <property type="entry name" value="MITOTIC SPINDLE ASSEMBLY CHECKPOINT PROTEIN MAD2A"/>
    <property type="match status" value="1"/>
</dbReference>
<comment type="similarity">
    <text evidence="2">Belongs to the MAD2 family.</text>
</comment>
<protein>
    <recommendedName>
        <fullName evidence="7">HORMA domain-containing protein</fullName>
    </recommendedName>
</protein>
<keyword evidence="3" id="KW-0132">Cell division</keyword>
<accession>A0A0C2W5B5</accession>
<dbReference type="STRING" id="933852.A0A0C2W5B5"/>
<evidence type="ECO:0000256" key="4">
    <source>
        <dbReference type="ARBA" id="ARBA00022776"/>
    </source>
</evidence>
<keyword evidence="9" id="KW-1185">Reference proteome</keyword>
<sequence length="207" mass="23806">MQQQAQKTKQISLKGSTAIVTDFFKFATNTILYQRGVYPADDFHLVKKYGQTVMLTEDAALVNYLDKILKQVNEWLLKGNVTQLVLVLLSKDTRTPLERWVFDVDLVRSADDKVLPDEAKPEAEIQKEIRHIIKQIVASVTFLPLVYEPMVFNILVYTKDSAEIPEKEWLDTDPMAIEAGMSQQVKLRSFSTDYHRIGAMVDYRYEG</sequence>
<evidence type="ECO:0000259" key="7">
    <source>
        <dbReference type="PROSITE" id="PS50815"/>
    </source>
</evidence>
<dbReference type="Proteomes" id="UP000054097">
    <property type="component" value="Unassembled WGS sequence"/>
</dbReference>
<keyword evidence="4" id="KW-0498">Mitosis</keyword>
<evidence type="ECO:0000256" key="2">
    <source>
        <dbReference type="ARBA" id="ARBA00010348"/>
    </source>
</evidence>
<dbReference type="EMBL" id="KN824377">
    <property type="protein sequence ID" value="KIM21608.1"/>
    <property type="molecule type" value="Genomic_DNA"/>
</dbReference>
<dbReference type="PROSITE" id="PS50815">
    <property type="entry name" value="HORMA"/>
    <property type="match status" value="1"/>
</dbReference>
<organism evidence="8 9">
    <name type="scientific">Serendipita vermifera MAFF 305830</name>
    <dbReference type="NCBI Taxonomy" id="933852"/>
    <lineage>
        <taxon>Eukaryota</taxon>
        <taxon>Fungi</taxon>
        <taxon>Dikarya</taxon>
        <taxon>Basidiomycota</taxon>
        <taxon>Agaricomycotina</taxon>
        <taxon>Agaricomycetes</taxon>
        <taxon>Sebacinales</taxon>
        <taxon>Serendipitaceae</taxon>
        <taxon>Serendipita</taxon>
    </lineage>
</organism>
<dbReference type="AlphaFoldDB" id="A0A0C2W5B5"/>
<evidence type="ECO:0000256" key="3">
    <source>
        <dbReference type="ARBA" id="ARBA00022618"/>
    </source>
</evidence>